<protein>
    <submittedName>
        <fullName evidence="5">Type IV pilin biogenesis protein, putative</fullName>
    </submittedName>
</protein>
<feature type="signal peptide" evidence="3">
    <location>
        <begin position="1"/>
        <end position="23"/>
    </location>
</feature>
<dbReference type="AlphaFoldDB" id="D4ZH31"/>
<dbReference type="HOGENOM" id="CLU_004773_0_0_6"/>
<keyword evidence="2" id="KW-0106">Calcium</keyword>
<name>D4ZH31_SHEVD</name>
<evidence type="ECO:0000313" key="5">
    <source>
        <dbReference type="EMBL" id="BAJ00980.1"/>
    </source>
</evidence>
<dbReference type="GO" id="GO:0046872">
    <property type="term" value="F:metal ion binding"/>
    <property type="evidence" value="ECO:0007669"/>
    <property type="project" value="UniProtKB-KW"/>
</dbReference>
<keyword evidence="6" id="KW-1185">Reference proteome</keyword>
<keyword evidence="1" id="KW-0479">Metal-binding</keyword>
<dbReference type="RefSeq" id="WP_013050291.1">
    <property type="nucleotide sequence ID" value="NC_014012.1"/>
</dbReference>
<gene>
    <name evidence="5" type="ordered locus">SVI_1009</name>
</gene>
<evidence type="ECO:0000256" key="1">
    <source>
        <dbReference type="ARBA" id="ARBA00022723"/>
    </source>
</evidence>
<evidence type="ECO:0000256" key="2">
    <source>
        <dbReference type="ARBA" id="ARBA00022837"/>
    </source>
</evidence>
<dbReference type="OrthoDB" id="7156875at2"/>
<proteinExistence type="predicted"/>
<evidence type="ECO:0000313" key="6">
    <source>
        <dbReference type="Proteomes" id="UP000002350"/>
    </source>
</evidence>
<dbReference type="EMBL" id="AP011177">
    <property type="protein sequence ID" value="BAJ00980.1"/>
    <property type="molecule type" value="Genomic_DNA"/>
</dbReference>
<dbReference type="SUPFAM" id="SSF53300">
    <property type="entry name" value="vWA-like"/>
    <property type="match status" value="1"/>
</dbReference>
<evidence type="ECO:0000259" key="4">
    <source>
        <dbReference type="Pfam" id="PF05567"/>
    </source>
</evidence>
<dbReference type="InterPro" id="IPR008707">
    <property type="entry name" value="B-propeller_PilY1"/>
</dbReference>
<sequence>MWIKRFLCAVLMGLGMISGVTHGDDTELYVFESSARSGARPQVLIIFDNSGSMGTMIEDAEAFYDSSIIYPAVGSDNSLQERMVYFTKGGVDNSAMPVPDSPSESRRFLDEINGCETSWDYLNTYGVFTGFFREYSFAGQNGTWQEVPDNNGANINIIDCFDDIEGGKWKNAPGQPNGFPVDSAGNKKNPVRYTEVDNGSSSSDFDAAIEKAQLTAFGTGQTITLYTDNYLRWFHGDKDLVPKSRLEVAKEVIKNTIVTTPSVDFGLAIFNLNYRYEGDRDGGRIVSGIKNMTEANKVSLLETIENLPASTNTPLCETLYEAYRYFSGKGVYYGNDDSNYSNWYRANRPPRDTSIEDNGKYISPFKECQNRAYVVYITDGVPTVDQSANSKVKALPGVSSSDKFVNSSPNFTSYLPALAGWMNTNDVNTNAAFPEEQNVTTFTIGFSDGADDAAPLLTRTAELGGGEYYSAKSATQLQAALSQVFSQILEVNASFTSPSIASNNFDRTQTFDSVYYAMFLPNKGPRWMGNLKKFRVTGSGDIVDKNGTLAIGTDGNLKSSACSYWTSNSVCSSSSDGGDGNDVRTGGLAHVLRTGGNRTLYGNFASGGGLQAFTKNNASSLAGGDVALASYMKTDIDQLANLFDWAKGVDVDDDNGNNSVVDKREDIIGDPLHSKPLAINFGTSSVPDIRVIMGTNHGFLHMFKDTGASVTESWAFMPYELLPNITVLRANVPTGVHSIYGMDSPPVSYVKTGPSGIEKAWIFAGMRRGGKSYYALDITNPDSPSFMWKIDSDSEGMSELGQTWSEPVVTLIPGWPVGNTDPDLASPVLIFGAGYSPSTKDAAAVGIDDTEARGVFIVDAKTGVLVHSFGPASGSSVTQMPGITDSIPNSVAVLDANGDRLTDRIYATDTGGNVWRMDLPSAKPKDATNPWTVFKFADLGGGTLASDRRFFAEPAVAQTVFTNLSEVDVTVGGTTTKTKTYQNVAYDAVVVGTGHRPHPSDKSRSDMFFMLQDRNVISRSFNGEPGNEAPAPLTLSNLYNITTAAPASDDENIDFGLKRGWYYGFGGVGEKSLAGASIIEGRVFFTSYVPGDTSSSNQCLIAGVGRLYGFNLHKGTRSYTHEYLEMGERVPDTPQLVIPPNGNGESYMYLIGIGAAGEDMEKAGGGGDGDGCPPGDERCVGGGLGVNRIYYHINE</sequence>
<dbReference type="Gene3D" id="3.40.50.410">
    <property type="entry name" value="von Willebrand factor, type A domain"/>
    <property type="match status" value="1"/>
</dbReference>
<keyword evidence="3" id="KW-0732">Signal</keyword>
<organism evidence="5 6">
    <name type="scientific">Shewanella violacea (strain JCM 10179 / CIP 106290 / LMG 19151 / DSS12)</name>
    <dbReference type="NCBI Taxonomy" id="637905"/>
    <lineage>
        <taxon>Bacteria</taxon>
        <taxon>Pseudomonadati</taxon>
        <taxon>Pseudomonadota</taxon>
        <taxon>Gammaproteobacteria</taxon>
        <taxon>Alteromonadales</taxon>
        <taxon>Shewanellaceae</taxon>
        <taxon>Shewanella</taxon>
    </lineage>
</organism>
<feature type="domain" description="PilY1 beta-propeller" evidence="4">
    <location>
        <begin position="689"/>
        <end position="951"/>
    </location>
</feature>
<dbReference type="STRING" id="637905.SVI_1009"/>
<feature type="chain" id="PRO_5003068787" evidence="3">
    <location>
        <begin position="24"/>
        <end position="1195"/>
    </location>
</feature>
<dbReference type="Proteomes" id="UP000002350">
    <property type="component" value="Chromosome"/>
</dbReference>
<dbReference type="Pfam" id="PF05567">
    <property type="entry name" value="T4P_PilY1"/>
    <property type="match status" value="1"/>
</dbReference>
<dbReference type="InterPro" id="IPR036465">
    <property type="entry name" value="vWFA_dom_sf"/>
</dbReference>
<accession>D4ZH31</accession>
<dbReference type="eggNOG" id="COG3419">
    <property type="taxonomic scope" value="Bacteria"/>
</dbReference>
<evidence type="ECO:0000256" key="3">
    <source>
        <dbReference type="SAM" id="SignalP"/>
    </source>
</evidence>
<reference evidence="6" key="1">
    <citation type="journal article" date="2010" name="Mol. Biosyst.">
        <title>Complete genome sequence and comparative analysis of Shewanella violacea, a psychrophilic and piezophilic bacterium from deep sea floor sediments.</title>
        <authorList>
            <person name="Aono E."/>
            <person name="Baba T."/>
            <person name="Ara T."/>
            <person name="Nishi T."/>
            <person name="Nakamichi T."/>
            <person name="Inamoto E."/>
            <person name="Toyonaga H."/>
            <person name="Hasegawa M."/>
            <person name="Takai Y."/>
            <person name="Okumura Y."/>
            <person name="Baba M."/>
            <person name="Tomita M."/>
            <person name="Kato C."/>
            <person name="Oshima T."/>
            <person name="Nakasone K."/>
            <person name="Mori H."/>
        </authorList>
    </citation>
    <scope>NUCLEOTIDE SEQUENCE [LARGE SCALE GENOMIC DNA]</scope>
    <source>
        <strain evidence="6">JCM 10179 / CIP 106290 / LMG 19151 / DSS12</strain>
    </source>
</reference>
<dbReference type="KEGG" id="svo:SVI_1009"/>